<dbReference type="InterPro" id="IPR012675">
    <property type="entry name" value="Beta-grasp_dom_sf"/>
</dbReference>
<evidence type="ECO:0000313" key="2">
    <source>
        <dbReference type="Proteomes" id="UP001157186"/>
    </source>
</evidence>
<reference evidence="1 2" key="1">
    <citation type="submission" date="2023-03" db="EMBL/GenBank/DDBJ databases">
        <title>Draft genome sequence of Thalassotalea insulae KCTC 62186T.</title>
        <authorList>
            <person name="Sawabe T."/>
        </authorList>
    </citation>
    <scope>NUCLEOTIDE SEQUENCE [LARGE SCALE GENOMIC DNA]</scope>
    <source>
        <strain evidence="1 2">KCTC 62186</strain>
    </source>
</reference>
<dbReference type="InterPro" id="IPR052045">
    <property type="entry name" value="Sulfur_Carrier/Prot_Modifier"/>
</dbReference>
<dbReference type="PANTHER" id="PTHR38031">
    <property type="entry name" value="SULFUR CARRIER PROTEIN SLR0821-RELATED"/>
    <property type="match status" value="1"/>
</dbReference>
<proteinExistence type="predicted"/>
<protein>
    <recommendedName>
        <fullName evidence="3">Molybdopterin synthase subunit MoaD</fullName>
    </recommendedName>
</protein>
<name>A0ABQ6GLL0_9GAMM</name>
<sequence length="87" mass="9861">MTHHLYRYFPLLENTALELDAGSIADVLHQINQLAPGFTQYILDDNGALRRHVNISINNQLLIDRKTLLDKVPDNAKLYIFQSLTGG</sequence>
<keyword evidence="2" id="KW-1185">Reference proteome</keyword>
<dbReference type="SUPFAM" id="SSF54285">
    <property type="entry name" value="MoaD/ThiS"/>
    <property type="match status" value="1"/>
</dbReference>
<gene>
    <name evidence="1" type="ORF">tinsulaeT_00760</name>
</gene>
<dbReference type="Gene3D" id="3.10.20.30">
    <property type="match status" value="1"/>
</dbReference>
<accession>A0ABQ6GLL0</accession>
<dbReference type="PANTHER" id="PTHR38031:SF1">
    <property type="entry name" value="SULFUR CARRIER PROTEIN CYSO"/>
    <property type="match status" value="1"/>
</dbReference>
<evidence type="ECO:0000313" key="1">
    <source>
        <dbReference type="EMBL" id="GLX76736.1"/>
    </source>
</evidence>
<dbReference type="EMBL" id="BSST01000001">
    <property type="protein sequence ID" value="GLX76736.1"/>
    <property type="molecule type" value="Genomic_DNA"/>
</dbReference>
<dbReference type="InterPro" id="IPR016155">
    <property type="entry name" value="Mopterin_synth/thiamin_S_b"/>
</dbReference>
<comment type="caution">
    <text evidence="1">The sequence shown here is derived from an EMBL/GenBank/DDBJ whole genome shotgun (WGS) entry which is preliminary data.</text>
</comment>
<dbReference type="Proteomes" id="UP001157186">
    <property type="component" value="Unassembled WGS sequence"/>
</dbReference>
<organism evidence="1 2">
    <name type="scientific">Thalassotalea insulae</name>
    <dbReference type="NCBI Taxonomy" id="2056778"/>
    <lineage>
        <taxon>Bacteria</taxon>
        <taxon>Pseudomonadati</taxon>
        <taxon>Pseudomonadota</taxon>
        <taxon>Gammaproteobacteria</taxon>
        <taxon>Alteromonadales</taxon>
        <taxon>Colwelliaceae</taxon>
        <taxon>Thalassotalea</taxon>
    </lineage>
</organism>
<evidence type="ECO:0008006" key="3">
    <source>
        <dbReference type="Google" id="ProtNLM"/>
    </source>
</evidence>